<gene>
    <name evidence="3" type="ORF">SSFG_06621</name>
</gene>
<evidence type="ECO:0000313" key="4">
    <source>
        <dbReference type="Proteomes" id="UP000003824"/>
    </source>
</evidence>
<dbReference type="SUPFAM" id="SSF46785">
    <property type="entry name" value="Winged helix' DNA-binding domain"/>
    <property type="match status" value="1"/>
</dbReference>
<feature type="domain" description="Helix-turn-helix type 11" evidence="2">
    <location>
        <begin position="92"/>
        <end position="134"/>
    </location>
</feature>
<name>D6A2E5_STRV1</name>
<accession>D6A2E5</accession>
<dbReference type="Proteomes" id="UP000003824">
    <property type="component" value="Unassembled WGS sequence"/>
</dbReference>
<reference evidence="4" key="1">
    <citation type="submission" date="2008-12" db="EMBL/GenBank/DDBJ databases">
        <title>Annotation of Streptomyces ghanaensis ATCC 14672.</title>
        <authorList>
            <consortium name="The Broad Institute Genome Sequencing Platform"/>
            <consortium name="Broad Institute Microbial Sequencing Center"/>
            <person name="Fischbach M."/>
            <person name="Ward D."/>
            <person name="Young S."/>
            <person name="Kodira C.D."/>
            <person name="Zeng Q."/>
            <person name="Koehrsen M."/>
            <person name="Godfrey P."/>
            <person name="Alvarado L."/>
            <person name="Berlin A.M."/>
            <person name="Borenstein D."/>
            <person name="Chen Z."/>
            <person name="Engels R."/>
            <person name="Freedman E."/>
            <person name="Gellesch M."/>
            <person name="Goldberg J."/>
            <person name="Griggs A."/>
            <person name="Gujja S."/>
            <person name="Heiman D.I."/>
            <person name="Hepburn T.A."/>
            <person name="Howarth C."/>
            <person name="Jen D."/>
            <person name="Larson L."/>
            <person name="Lewis B."/>
            <person name="Mehta T."/>
            <person name="Park D."/>
            <person name="Pearson M."/>
            <person name="Roberts A."/>
            <person name="Saif S."/>
            <person name="Shea T.D."/>
            <person name="Shenoy N."/>
            <person name="Sisk P."/>
            <person name="Stolte C."/>
            <person name="Sykes S.N."/>
            <person name="Walk T."/>
            <person name="White J."/>
            <person name="Yandava C."/>
            <person name="Straight P."/>
            <person name="Clardy J."/>
            <person name="Hung D."/>
            <person name="Kolter R."/>
            <person name="Mekalanos J."/>
            <person name="Walker S."/>
            <person name="Walsh C.T."/>
            <person name="Wieland B.L.C."/>
            <person name="Ilzarbe M."/>
            <person name="Galagan J."/>
            <person name="Nusbaum C."/>
            <person name="Birren B."/>
        </authorList>
    </citation>
    <scope>NUCLEOTIDE SEQUENCE [LARGE SCALE GENOMIC DNA]</scope>
    <source>
        <strain evidence="4">ATCC 14672 / DSM 40746 / JCM 4963 / KCTC 9882 / NRRL B-12104 / FH 1290</strain>
    </source>
</reference>
<evidence type="ECO:0000259" key="2">
    <source>
        <dbReference type="Pfam" id="PF08279"/>
    </source>
</evidence>
<dbReference type="InterPro" id="IPR013196">
    <property type="entry name" value="HTH_11"/>
</dbReference>
<organism evidence="3 4">
    <name type="scientific">Streptomyces viridosporus (strain ATCC 14672 / DSM 40746 / JCM 4963 / KCTC 9882 / NRRL B-12104 / FH 1290)</name>
    <name type="common">Streptomyces ghanaensis</name>
    <dbReference type="NCBI Taxonomy" id="566461"/>
    <lineage>
        <taxon>Bacteria</taxon>
        <taxon>Bacillati</taxon>
        <taxon>Actinomycetota</taxon>
        <taxon>Actinomycetes</taxon>
        <taxon>Kitasatosporales</taxon>
        <taxon>Streptomycetaceae</taxon>
        <taxon>Streptomyces</taxon>
    </lineage>
</organism>
<protein>
    <submittedName>
        <fullName evidence="3">Predicted protein</fullName>
    </submittedName>
</protein>
<proteinExistence type="predicted"/>
<dbReference type="InterPro" id="IPR036388">
    <property type="entry name" value="WH-like_DNA-bd_sf"/>
</dbReference>
<dbReference type="InterPro" id="IPR036390">
    <property type="entry name" value="WH_DNA-bd_sf"/>
</dbReference>
<sequence>MLAGHRPACSWGGPRVVMAGADRAVVRAARGSARPPPGGAERGDGGHGEPVLPVELVGARENRRSRSGQDVSSSRGGVPVTPTAPARRPTLLFLLSLLQARRDRPGVLLAERADVSSRTVRRDVERLREPGHPVAGPAEARWSSVRPPRHRRTGEHRARGPSPPPFSTARSPDEPPEADIFRPGSAVPCVGLVRVLNQSPGQTGCLYVPDKIIGRSAGWRRVMNAYGGQSLRPHR</sequence>
<feature type="region of interest" description="Disordered" evidence="1">
    <location>
        <begin position="29"/>
        <end position="85"/>
    </location>
</feature>
<feature type="region of interest" description="Disordered" evidence="1">
    <location>
        <begin position="118"/>
        <end position="181"/>
    </location>
</feature>
<dbReference type="EMBL" id="DS999641">
    <property type="protein sequence ID" value="EFE71383.2"/>
    <property type="molecule type" value="Genomic_DNA"/>
</dbReference>
<dbReference type="Pfam" id="PF08279">
    <property type="entry name" value="HTH_11"/>
    <property type="match status" value="1"/>
</dbReference>
<evidence type="ECO:0000256" key="1">
    <source>
        <dbReference type="SAM" id="MobiDB-lite"/>
    </source>
</evidence>
<evidence type="ECO:0000313" key="3">
    <source>
        <dbReference type="EMBL" id="EFE71383.2"/>
    </source>
</evidence>
<dbReference type="Gene3D" id="1.10.10.10">
    <property type="entry name" value="Winged helix-like DNA-binding domain superfamily/Winged helix DNA-binding domain"/>
    <property type="match status" value="1"/>
</dbReference>
<feature type="compositionally biased region" description="Basic and acidic residues" evidence="1">
    <location>
        <begin position="118"/>
        <end position="131"/>
    </location>
</feature>
<dbReference type="AlphaFoldDB" id="D6A2E5"/>